<evidence type="ECO:0000256" key="1">
    <source>
        <dbReference type="ARBA" id="ARBA00006100"/>
    </source>
</evidence>
<sequence length="400" mass="45708">MNHAIIEDTAKDIEDTAEKNISAYIHIPFCEHICYYCDFNKVFLEGQPVDEYIEALLKEMAQTLKKHPIDASETIYVGGGTPTSLTAQQLDRLLTGIHQILPTSTTKEFTVEANPGDLSEDKMVVLKSHGINRLSMGVQTFDDRLLKKIGRKHTAADVYQTINMLEKHDFQNVTIDLIYALPGQTMESFRDTLTRAIDLGLPHYAMYSLILENKTMFMNWVRQGRMALPSQEAETQMFDEAIEAMARAGLNQYEISNFARPGYESKHNMVYWNNAHYFGFGAGASGYLGQTRYKNKGPIQHYLEPLRHDTLPIHEREVLTKANQMEEELFLGLRKKCGISKTHFQQKFDTSYQDVYGKVTQELVQKGWLAEELDRIYLTKAGMFIGNDVFEAFLIDSEAK</sequence>
<dbReference type="InterPro" id="IPR058240">
    <property type="entry name" value="rSAM_sf"/>
</dbReference>
<dbReference type="GO" id="GO:0006779">
    <property type="term" value="P:porphyrin-containing compound biosynthetic process"/>
    <property type="evidence" value="ECO:0007669"/>
    <property type="project" value="InterPro"/>
</dbReference>
<keyword evidence="3" id="KW-0479">Metal-binding</keyword>
<protein>
    <recommendedName>
        <fullName evidence="2 3">Heme chaperone HemW</fullName>
    </recommendedName>
</protein>
<keyword evidence="3" id="KW-0004">4Fe-4S</keyword>
<dbReference type="EMBL" id="NGKU01000001">
    <property type="protein sequence ID" value="OTN76239.1"/>
    <property type="molecule type" value="Genomic_DNA"/>
</dbReference>
<comment type="similarity">
    <text evidence="1">Belongs to the anaerobic coproporphyrinogen-III oxidase family. HemW subfamily.</text>
</comment>
<comment type="function">
    <text evidence="3">Probably acts as a heme chaperone, transferring heme to an unknown acceptor. Binds one molecule of heme per monomer, possibly covalently. Binds 1 [4Fe-4S] cluster. The cluster is coordinated with 3 cysteines and an exchangeable S-adenosyl-L-methionine.</text>
</comment>
<dbReference type="SFLD" id="SFLDG01082">
    <property type="entry name" value="B12-binding_domain_containing"/>
    <property type="match status" value="1"/>
</dbReference>
<dbReference type="GO" id="GO:0046872">
    <property type="term" value="F:metal ion binding"/>
    <property type="evidence" value="ECO:0007669"/>
    <property type="project" value="UniProtKB-UniRule"/>
</dbReference>
<evidence type="ECO:0000313" key="5">
    <source>
        <dbReference type="EMBL" id="OTN76239.1"/>
    </source>
</evidence>
<keyword evidence="3" id="KW-0143">Chaperone</keyword>
<keyword evidence="6" id="KW-1185">Reference proteome</keyword>
<dbReference type="Proteomes" id="UP000195043">
    <property type="component" value="Unassembled WGS sequence"/>
</dbReference>
<proteinExistence type="inferred from homology"/>
<dbReference type="SMART" id="SM00729">
    <property type="entry name" value="Elp3"/>
    <property type="match status" value="1"/>
</dbReference>
<dbReference type="Pfam" id="PF04055">
    <property type="entry name" value="Radical_SAM"/>
    <property type="match status" value="1"/>
</dbReference>
<dbReference type="NCBIfam" id="TIGR00539">
    <property type="entry name" value="hemN_rel"/>
    <property type="match status" value="1"/>
</dbReference>
<dbReference type="STRING" id="1834191.A5886_001316"/>
<accession>A0A242A5P6</accession>
<reference evidence="5 6" key="1">
    <citation type="submission" date="2017-05" db="EMBL/GenBank/DDBJ databases">
        <title>The Genome Sequence of Enterococcus sp. 8G7_MSG3316.</title>
        <authorList>
            <consortium name="The Broad Institute Genomics Platform"/>
            <consortium name="The Broad Institute Genomic Center for Infectious Diseases"/>
            <person name="Earl A."/>
            <person name="Manson A."/>
            <person name="Schwartman J."/>
            <person name="Gilmore M."/>
            <person name="Abouelleil A."/>
            <person name="Cao P."/>
            <person name="Chapman S."/>
            <person name="Cusick C."/>
            <person name="Shea T."/>
            <person name="Young S."/>
            <person name="Neafsey D."/>
            <person name="Nusbaum C."/>
            <person name="Birren B."/>
        </authorList>
    </citation>
    <scope>NUCLEOTIDE SEQUENCE [LARGE SCALE GENOMIC DNA]</scope>
    <source>
        <strain evidence="5 6">8G7_MSG3316</strain>
    </source>
</reference>
<dbReference type="RefSeq" id="WP_086274215.1">
    <property type="nucleotide sequence ID" value="NZ_NGKU01000001.1"/>
</dbReference>
<dbReference type="CDD" id="cd01335">
    <property type="entry name" value="Radical_SAM"/>
    <property type="match status" value="1"/>
</dbReference>
<dbReference type="GO" id="GO:0051539">
    <property type="term" value="F:4 iron, 4 sulfur cluster binding"/>
    <property type="evidence" value="ECO:0007669"/>
    <property type="project" value="UniProtKB-UniRule"/>
</dbReference>
<dbReference type="SFLD" id="SFLDS00029">
    <property type="entry name" value="Radical_SAM"/>
    <property type="match status" value="1"/>
</dbReference>
<organism evidence="5 6">
    <name type="scientific">Candidatus Enterococcus testudinis</name>
    <dbReference type="NCBI Taxonomy" id="1834191"/>
    <lineage>
        <taxon>Bacteria</taxon>
        <taxon>Bacillati</taxon>
        <taxon>Bacillota</taxon>
        <taxon>Bacilli</taxon>
        <taxon>Lactobacillales</taxon>
        <taxon>Enterococcaceae</taxon>
        <taxon>Enterococcus</taxon>
    </lineage>
</organism>
<dbReference type="PANTHER" id="PTHR13932">
    <property type="entry name" value="COPROPORPHYRINIGEN III OXIDASE"/>
    <property type="match status" value="1"/>
</dbReference>
<evidence type="ECO:0000259" key="4">
    <source>
        <dbReference type="PROSITE" id="PS51918"/>
    </source>
</evidence>
<dbReference type="GO" id="GO:0005737">
    <property type="term" value="C:cytoplasm"/>
    <property type="evidence" value="ECO:0007669"/>
    <property type="project" value="UniProtKB-SubCell"/>
</dbReference>
<dbReference type="Pfam" id="PF06969">
    <property type="entry name" value="HemN_C"/>
    <property type="match status" value="1"/>
</dbReference>
<name>A0A242A5P6_9ENTE</name>
<dbReference type="SUPFAM" id="SSF102114">
    <property type="entry name" value="Radical SAM enzymes"/>
    <property type="match status" value="1"/>
</dbReference>
<dbReference type="InterPro" id="IPR006638">
    <property type="entry name" value="Elp3/MiaA/NifB-like_rSAM"/>
</dbReference>
<dbReference type="GO" id="GO:0004109">
    <property type="term" value="F:coproporphyrinogen oxidase activity"/>
    <property type="evidence" value="ECO:0007669"/>
    <property type="project" value="InterPro"/>
</dbReference>
<dbReference type="InterPro" id="IPR004559">
    <property type="entry name" value="HemW-like"/>
</dbReference>
<dbReference type="InterPro" id="IPR007197">
    <property type="entry name" value="rSAM"/>
</dbReference>
<evidence type="ECO:0000256" key="3">
    <source>
        <dbReference type="RuleBase" id="RU364116"/>
    </source>
</evidence>
<dbReference type="AlphaFoldDB" id="A0A242A5P6"/>
<keyword evidence="3" id="KW-0411">Iron-sulfur</keyword>
<dbReference type="InterPro" id="IPR023404">
    <property type="entry name" value="rSAM_horseshoe"/>
</dbReference>
<dbReference type="InterPro" id="IPR034505">
    <property type="entry name" value="Coproporphyrinogen-III_oxidase"/>
</dbReference>
<dbReference type="SFLD" id="SFLDF00562">
    <property type="entry name" value="HemN-like__clustered_with_heat"/>
    <property type="match status" value="1"/>
</dbReference>
<dbReference type="InterPro" id="IPR010723">
    <property type="entry name" value="HemN_C"/>
</dbReference>
<dbReference type="PANTHER" id="PTHR13932:SF5">
    <property type="entry name" value="RADICAL S-ADENOSYL METHIONINE DOMAIN-CONTAINING PROTEIN 1, MITOCHONDRIAL"/>
    <property type="match status" value="1"/>
</dbReference>
<feature type="domain" description="Radical SAM core" evidence="4">
    <location>
        <begin position="15"/>
        <end position="251"/>
    </location>
</feature>
<dbReference type="PROSITE" id="PS51918">
    <property type="entry name" value="RADICAL_SAM"/>
    <property type="match status" value="1"/>
</dbReference>
<keyword evidence="3" id="KW-0349">Heme</keyword>
<dbReference type="OrthoDB" id="9808022at2"/>
<comment type="caution">
    <text evidence="5">The sequence shown here is derived from an EMBL/GenBank/DDBJ whole genome shotgun (WGS) entry which is preliminary data.</text>
</comment>
<keyword evidence="3" id="KW-0408">Iron</keyword>
<keyword evidence="3" id="KW-0949">S-adenosyl-L-methionine</keyword>
<dbReference type="Gene3D" id="3.80.30.20">
    <property type="entry name" value="tm_1862 like domain"/>
    <property type="match status" value="1"/>
</dbReference>
<dbReference type="SFLD" id="SFLDG01065">
    <property type="entry name" value="anaerobic_coproporphyrinogen-I"/>
    <property type="match status" value="1"/>
</dbReference>
<comment type="subcellular location">
    <subcellularLocation>
        <location evidence="3">Cytoplasm</location>
    </subcellularLocation>
</comment>
<keyword evidence="3" id="KW-0963">Cytoplasm</keyword>
<evidence type="ECO:0000313" key="6">
    <source>
        <dbReference type="Proteomes" id="UP000195043"/>
    </source>
</evidence>
<evidence type="ECO:0000256" key="2">
    <source>
        <dbReference type="ARBA" id="ARBA00017228"/>
    </source>
</evidence>
<dbReference type="SFLD" id="SFLDF00288">
    <property type="entry name" value="HemN-like__clustered_with_nucl"/>
    <property type="match status" value="1"/>
</dbReference>
<gene>
    <name evidence="5" type="ORF">A5886_001316</name>
</gene>